<dbReference type="InParanoid" id="K4DGI0"/>
<dbReference type="HOGENOM" id="CLU_1328372_0_0_1"/>
<proteinExistence type="predicted"/>
<organism evidence="1">
    <name type="scientific">Solanum lycopersicum</name>
    <name type="common">Tomato</name>
    <name type="synonym">Lycopersicon esculentum</name>
    <dbReference type="NCBI Taxonomy" id="4081"/>
    <lineage>
        <taxon>Eukaryota</taxon>
        <taxon>Viridiplantae</taxon>
        <taxon>Streptophyta</taxon>
        <taxon>Embryophyta</taxon>
        <taxon>Tracheophyta</taxon>
        <taxon>Spermatophyta</taxon>
        <taxon>Magnoliopsida</taxon>
        <taxon>eudicotyledons</taxon>
        <taxon>Gunneridae</taxon>
        <taxon>Pentapetalae</taxon>
        <taxon>asterids</taxon>
        <taxon>lamiids</taxon>
        <taxon>Solanales</taxon>
        <taxon>Solanaceae</taxon>
        <taxon>Solanoideae</taxon>
        <taxon>Solaneae</taxon>
        <taxon>Solanum</taxon>
        <taxon>Solanum subgen. Lycopersicon</taxon>
    </lineage>
</organism>
<dbReference type="Gramene" id="Solyc12g077600.1.1">
    <property type="protein sequence ID" value="Solyc12g077600.1.1"/>
    <property type="gene ID" value="Solyc12g077600.1"/>
</dbReference>
<reference evidence="1" key="1">
    <citation type="journal article" date="2012" name="Nature">
        <title>The tomato genome sequence provides insights into fleshy fruit evolution.</title>
        <authorList>
            <consortium name="Tomato Genome Consortium"/>
        </authorList>
    </citation>
    <scope>NUCLEOTIDE SEQUENCE [LARGE SCALE GENOMIC DNA]</scope>
    <source>
        <strain evidence="1">cv. Heinz 1706</strain>
    </source>
</reference>
<reference evidence="1" key="2">
    <citation type="submission" date="2015-06" db="UniProtKB">
        <authorList>
            <consortium name="EnsemblPlants"/>
        </authorList>
    </citation>
    <scope>IDENTIFICATION</scope>
    <source>
        <strain evidence="1">cv. Heinz 1706</strain>
    </source>
</reference>
<evidence type="ECO:0000313" key="1">
    <source>
        <dbReference type="EnsemblPlants" id="Solyc12g077600.1.1"/>
    </source>
</evidence>
<dbReference type="AlphaFoldDB" id="K4DGI0"/>
<dbReference type="Proteomes" id="UP000004994">
    <property type="component" value="Chromosome 12"/>
</dbReference>
<dbReference type="EnsemblPlants" id="Solyc12g077600.1.1">
    <property type="protein sequence ID" value="Solyc12g077600.1.1"/>
    <property type="gene ID" value="Solyc12g077600.1"/>
</dbReference>
<dbReference type="PaxDb" id="4081-Solyc12g077600.1.1"/>
<sequence length="207" mass="22920">MHFLAHLSKYSISILHILHPWLFLTDSNCGIILDGAFSSCCQEVVFHVHANDVGGIHMVVVLLEDIVISSSPKALKNEGEDVLPTEPLHKGPTLQVFQDDMNLGDVMTCPVHVLKWSNMSHDPLPARHSLGEIEEDVVNIPRTLIAKLAIISTHHSDVVKVRVSGESWGMSNHMKVLSLLGQLNFQIHPKFLSIVSMVGSFSRAIRL</sequence>
<keyword evidence="2" id="KW-1185">Reference proteome</keyword>
<name>K4DGI0_SOLLC</name>
<protein>
    <submittedName>
        <fullName evidence="1">Uncharacterized protein</fullName>
    </submittedName>
</protein>
<accession>K4DGI0</accession>
<evidence type="ECO:0000313" key="2">
    <source>
        <dbReference type="Proteomes" id="UP000004994"/>
    </source>
</evidence>